<evidence type="ECO:0000313" key="3">
    <source>
        <dbReference type="EMBL" id="GGI54870.1"/>
    </source>
</evidence>
<gene>
    <name evidence="3" type="ORF">GCM10011430_20440</name>
</gene>
<dbReference type="EMBL" id="BMDP01000003">
    <property type="protein sequence ID" value="GGI54870.1"/>
    <property type="molecule type" value="Genomic_DNA"/>
</dbReference>
<dbReference type="AlphaFoldDB" id="A0A8J3B4H6"/>
<feature type="region of interest" description="Disordered" evidence="1">
    <location>
        <begin position="87"/>
        <end position="126"/>
    </location>
</feature>
<dbReference type="InterPro" id="IPR009468">
    <property type="entry name" value="DUF1090"/>
</dbReference>
<feature type="signal peptide" evidence="2">
    <location>
        <begin position="1"/>
        <end position="19"/>
    </location>
</feature>
<proteinExistence type="predicted"/>
<evidence type="ECO:0000313" key="4">
    <source>
        <dbReference type="Proteomes" id="UP000627205"/>
    </source>
</evidence>
<evidence type="ECO:0000256" key="2">
    <source>
        <dbReference type="SAM" id="SignalP"/>
    </source>
</evidence>
<reference evidence="3" key="1">
    <citation type="journal article" date="2014" name="Int. J. Syst. Evol. Microbiol.">
        <title>Complete genome sequence of Corynebacterium casei LMG S-19264T (=DSM 44701T), isolated from a smear-ripened cheese.</title>
        <authorList>
            <consortium name="US DOE Joint Genome Institute (JGI-PGF)"/>
            <person name="Walter F."/>
            <person name="Albersmeier A."/>
            <person name="Kalinowski J."/>
            <person name="Ruckert C."/>
        </authorList>
    </citation>
    <scope>NUCLEOTIDE SEQUENCE</scope>
    <source>
        <strain evidence="3">CCM 7664</strain>
    </source>
</reference>
<evidence type="ECO:0000256" key="1">
    <source>
        <dbReference type="SAM" id="MobiDB-lite"/>
    </source>
</evidence>
<dbReference type="Pfam" id="PF06476">
    <property type="entry name" value="DUF1090"/>
    <property type="match status" value="1"/>
</dbReference>
<accession>A0A8J3B4H6</accession>
<comment type="caution">
    <text evidence="3">The sequence shown here is derived from an EMBL/GenBank/DDBJ whole genome shotgun (WGS) entry which is preliminary data.</text>
</comment>
<dbReference type="RefSeq" id="WP_188421399.1">
    <property type="nucleotide sequence ID" value="NZ_BMDP01000003.1"/>
</dbReference>
<feature type="chain" id="PRO_5035231997" description="DUF1090 domain-containing protein" evidence="2">
    <location>
        <begin position="20"/>
        <end position="126"/>
    </location>
</feature>
<keyword evidence="4" id="KW-1185">Reference proteome</keyword>
<protein>
    <recommendedName>
        <fullName evidence="5">DUF1090 domain-containing protein</fullName>
    </recommendedName>
</protein>
<reference evidence="3" key="2">
    <citation type="submission" date="2020-09" db="EMBL/GenBank/DDBJ databases">
        <authorList>
            <person name="Sun Q."/>
            <person name="Sedlacek I."/>
        </authorList>
    </citation>
    <scope>NUCLEOTIDE SEQUENCE</scope>
    <source>
        <strain evidence="3">CCM 7664</strain>
    </source>
</reference>
<name>A0A8J3B4H6_9BURK</name>
<keyword evidence="2" id="KW-0732">Signal</keyword>
<organism evidence="3 4">
    <name type="scientific">Oxalicibacterium solurbis</name>
    <dbReference type="NCBI Taxonomy" id="69280"/>
    <lineage>
        <taxon>Bacteria</taxon>
        <taxon>Pseudomonadati</taxon>
        <taxon>Pseudomonadota</taxon>
        <taxon>Betaproteobacteria</taxon>
        <taxon>Burkholderiales</taxon>
        <taxon>Oxalobacteraceae</taxon>
        <taxon>Oxalicibacterium</taxon>
    </lineage>
</organism>
<sequence length="126" mass="14027">MKRFAILLLLSSVSAFSVADNAANSCEEKRADILEQIDHARQNGNDKRVAGLNKALREQEANCSPASLRKAREKDVAEVREKLAERERELQEARAEGKDAGKLAKREAKVKEAQDELQRAQKALGE</sequence>
<dbReference type="Proteomes" id="UP000627205">
    <property type="component" value="Unassembled WGS sequence"/>
</dbReference>
<evidence type="ECO:0008006" key="5">
    <source>
        <dbReference type="Google" id="ProtNLM"/>
    </source>
</evidence>